<dbReference type="EMBL" id="BGPR01001566">
    <property type="protein sequence ID" value="GBM56807.1"/>
    <property type="molecule type" value="Genomic_DNA"/>
</dbReference>
<feature type="region of interest" description="Disordered" evidence="1">
    <location>
        <begin position="1"/>
        <end position="22"/>
    </location>
</feature>
<dbReference type="AlphaFoldDB" id="A0A4Y2GUL1"/>
<accession>A0A4Y2GUL1</accession>
<feature type="compositionally biased region" description="Low complexity" evidence="1">
    <location>
        <begin position="43"/>
        <end position="62"/>
    </location>
</feature>
<evidence type="ECO:0000256" key="1">
    <source>
        <dbReference type="SAM" id="MobiDB-lite"/>
    </source>
</evidence>
<evidence type="ECO:0000313" key="2">
    <source>
        <dbReference type="EMBL" id="GBM56807.1"/>
    </source>
</evidence>
<organism evidence="2 3">
    <name type="scientific">Araneus ventricosus</name>
    <name type="common">Orbweaver spider</name>
    <name type="synonym">Epeira ventricosa</name>
    <dbReference type="NCBI Taxonomy" id="182803"/>
    <lineage>
        <taxon>Eukaryota</taxon>
        <taxon>Metazoa</taxon>
        <taxon>Ecdysozoa</taxon>
        <taxon>Arthropoda</taxon>
        <taxon>Chelicerata</taxon>
        <taxon>Arachnida</taxon>
        <taxon>Araneae</taxon>
        <taxon>Araneomorphae</taxon>
        <taxon>Entelegynae</taxon>
        <taxon>Araneoidea</taxon>
        <taxon>Araneidae</taxon>
        <taxon>Araneus</taxon>
    </lineage>
</organism>
<keyword evidence="3" id="KW-1185">Reference proteome</keyword>
<name>A0A4Y2GUL1_ARAVE</name>
<feature type="region of interest" description="Disordered" evidence="1">
    <location>
        <begin position="36"/>
        <end position="69"/>
    </location>
</feature>
<sequence length="178" mass="19103">MDDSSRTLPSSEGPSSSSGTVSAIYVAPHEQELFAPCQKTSLRRTSSVSSASSTASTHPPSLFDKNATAEEMLTTLRKIVNSATTGAKPKPRLTIPLQQVANSILDQLESRRYWFSPPKASAKPSQVALHDFGVQTTDPPPAAFAGQENIKDLATTDSWSKSIYDPDTADPSHKQSMP</sequence>
<gene>
    <name evidence="2" type="ORF">AVEN_227321_1</name>
</gene>
<protein>
    <submittedName>
        <fullName evidence="2">Uncharacterized protein</fullName>
    </submittedName>
</protein>
<comment type="caution">
    <text evidence="2">The sequence shown here is derived from an EMBL/GenBank/DDBJ whole genome shotgun (WGS) entry which is preliminary data.</text>
</comment>
<evidence type="ECO:0000313" key="3">
    <source>
        <dbReference type="Proteomes" id="UP000499080"/>
    </source>
</evidence>
<proteinExistence type="predicted"/>
<dbReference type="Proteomes" id="UP000499080">
    <property type="component" value="Unassembled WGS sequence"/>
</dbReference>
<feature type="region of interest" description="Disordered" evidence="1">
    <location>
        <begin position="156"/>
        <end position="178"/>
    </location>
</feature>
<reference evidence="2 3" key="1">
    <citation type="journal article" date="2019" name="Sci. Rep.">
        <title>Orb-weaving spider Araneus ventricosus genome elucidates the spidroin gene catalogue.</title>
        <authorList>
            <person name="Kono N."/>
            <person name="Nakamura H."/>
            <person name="Ohtoshi R."/>
            <person name="Moran D.A.P."/>
            <person name="Shinohara A."/>
            <person name="Yoshida Y."/>
            <person name="Fujiwara M."/>
            <person name="Mori M."/>
            <person name="Tomita M."/>
            <person name="Arakawa K."/>
        </authorList>
    </citation>
    <scope>NUCLEOTIDE SEQUENCE [LARGE SCALE GENOMIC DNA]</scope>
</reference>